<evidence type="ECO:0000256" key="2">
    <source>
        <dbReference type="ARBA" id="ARBA00022562"/>
    </source>
</evidence>
<dbReference type="PROSITE" id="PS51206">
    <property type="entry name" value="SF3_HELICASE_1"/>
    <property type="match status" value="1"/>
</dbReference>
<evidence type="ECO:0000256" key="5">
    <source>
        <dbReference type="ARBA" id="ARBA00022840"/>
    </source>
</evidence>
<evidence type="ECO:0000256" key="4">
    <source>
        <dbReference type="ARBA" id="ARBA00022741"/>
    </source>
</evidence>
<name>A0A481W761_9VIRU</name>
<keyword evidence="5" id="KW-0067">ATP-binding</keyword>
<dbReference type="GO" id="GO:0006260">
    <property type="term" value="P:DNA replication"/>
    <property type="evidence" value="ECO:0007669"/>
    <property type="project" value="UniProtKB-KW"/>
</dbReference>
<protein>
    <submittedName>
        <fullName evidence="8">NS1</fullName>
    </submittedName>
</protein>
<dbReference type="InterPro" id="IPR001257">
    <property type="entry name" value="Parvovirus_NS1_helicase"/>
</dbReference>
<feature type="compositionally biased region" description="Basic and acidic residues" evidence="6">
    <location>
        <begin position="515"/>
        <end position="569"/>
    </location>
</feature>
<keyword evidence="4" id="KW-0547">Nucleotide-binding</keyword>
<dbReference type="Gene3D" id="3.40.50.300">
    <property type="entry name" value="P-loop containing nucleotide triphosphate hydrolases"/>
    <property type="match status" value="1"/>
</dbReference>
<accession>A0A481W761</accession>
<evidence type="ECO:0000313" key="8">
    <source>
        <dbReference type="EMBL" id="QBJ04590.1"/>
    </source>
</evidence>
<dbReference type="SUPFAM" id="SSF52540">
    <property type="entry name" value="P-loop containing nucleoside triphosphate hydrolases"/>
    <property type="match status" value="1"/>
</dbReference>
<sequence length="636" mass="72733">MERGRNRQYWLWCGRQGTSFDLNLQQARSLLIEKDFVLSPEPIVQHNLNIHDMKQYTCGVFQLCTPDFLPIDEPRAYATFLGQLNICQHWIATGETNKDGIFHCHCLMQTTSRPDSVRRSMGGAWEKLKTAESITGDWGQECELSLIKMQKCHRPSALLGYMTKSPLWIISSNEQLLQMAYDQDQWGMNARFKQPAEPETSPDMNDMSKAFIEIIMEGNCKTIEEMIEHNPQIMSKYLHRPGLVQIVNNCLTFVRATAGQIDLSYYKTNKPDPTAIHKVLLYQGIVPTEFDEIFYKWFTKQEKKKNTIILQGPSNTGKSQFVQGLKQCCPYGEIVNGQSGFNYEALLGNPLALWEEPLISPEGAEKFKQIAEGMPTMIPVKYKKPQHLPRTPVIITTNHNIWRFCTHEEEMFRNRCSIFYFMHSAITSEYTCRAREPSCTCSICYYSRRGKSPDGSPSRSGSEQYSEQLDRGANKPATEHMDDPGEGPSSGCITTSSTEVRKHTTIKSRGSIMSRTDRHMDRGHSRSSNPRDRISPGPTKHVEPERYRTDHDTDSRGDGTDNNSRRGRAEKDMAQSLLLPSMGLLCDTTTQEKEIQIPDKQRQVDRIMGTSVTLTIPSSQQWKEYLSYLFHVYHNA</sequence>
<evidence type="ECO:0000256" key="3">
    <source>
        <dbReference type="ARBA" id="ARBA00022705"/>
    </source>
</evidence>
<reference evidence="8" key="1">
    <citation type="submission" date="2019-02" db="EMBL/GenBank/DDBJ databases">
        <title>Fecal viral diversity of captive and wild Tasmanian devils characterized using virion-enriched metagenomics and meta-transcriptomics.</title>
        <authorList>
            <person name="Chong R."/>
            <person name="Shi M."/>
            <person name="Grueber C."/>
            <person name="Holmes E.C."/>
            <person name="Hogg C.J."/>
            <person name="Belov K."/>
            <person name="Barrs V.R."/>
        </authorList>
    </citation>
    <scope>NUCLEOTIDE SEQUENCE</scope>
    <source>
        <strain evidence="8">Tasmania/Sarcophilus_harrisii/2017/frag_4041_SRR8 048117</strain>
    </source>
</reference>
<dbReference type="InterPro" id="IPR014015">
    <property type="entry name" value="Helicase_SF3_DNA-vir"/>
</dbReference>
<evidence type="ECO:0000259" key="7">
    <source>
        <dbReference type="PROSITE" id="PS51206"/>
    </source>
</evidence>
<comment type="subcellular location">
    <subcellularLocation>
        <location evidence="1">Host nucleus</location>
    </subcellularLocation>
</comment>
<feature type="compositionally biased region" description="Polar residues" evidence="6">
    <location>
        <begin position="455"/>
        <end position="467"/>
    </location>
</feature>
<feature type="region of interest" description="Disordered" evidence="6">
    <location>
        <begin position="449"/>
        <end position="569"/>
    </location>
</feature>
<keyword evidence="3" id="KW-0235">DNA replication</keyword>
<dbReference type="Pfam" id="PF01057">
    <property type="entry name" value="Parvo_NS1"/>
    <property type="match status" value="1"/>
</dbReference>
<feature type="domain" description="SF3 helicase" evidence="7">
    <location>
        <begin position="286"/>
        <end position="434"/>
    </location>
</feature>
<dbReference type="EMBL" id="MK513531">
    <property type="protein sequence ID" value="QBJ04590.1"/>
    <property type="molecule type" value="Genomic_DNA"/>
</dbReference>
<feature type="compositionally biased region" description="Basic and acidic residues" evidence="6">
    <location>
        <begin position="468"/>
        <end position="483"/>
    </location>
</feature>
<dbReference type="GO" id="GO:0042025">
    <property type="term" value="C:host cell nucleus"/>
    <property type="evidence" value="ECO:0007669"/>
    <property type="project" value="UniProtKB-SubCell"/>
</dbReference>
<dbReference type="InterPro" id="IPR027417">
    <property type="entry name" value="P-loop_NTPase"/>
</dbReference>
<keyword evidence="2" id="KW-1048">Host nucleus</keyword>
<evidence type="ECO:0000256" key="6">
    <source>
        <dbReference type="SAM" id="MobiDB-lite"/>
    </source>
</evidence>
<evidence type="ECO:0000256" key="1">
    <source>
        <dbReference type="ARBA" id="ARBA00004147"/>
    </source>
</evidence>
<dbReference type="GO" id="GO:0019079">
    <property type="term" value="P:viral genome replication"/>
    <property type="evidence" value="ECO:0007669"/>
    <property type="project" value="InterPro"/>
</dbReference>
<organism evidence="8">
    <name type="scientific">Tasmanian devil-associated chapparvovirus 4</name>
    <dbReference type="NCBI Taxonomy" id="2529485"/>
    <lineage>
        <taxon>Viruses</taxon>
        <taxon>Monodnaviria</taxon>
        <taxon>Shotokuvirae</taxon>
        <taxon>Cossaviricota</taxon>
        <taxon>Quintoviricetes</taxon>
        <taxon>Piccovirales</taxon>
        <taxon>Parvoviridae</taxon>
        <taxon>Parvovirinae</taxon>
        <taxon>Chapparvovirus</taxon>
    </lineage>
</organism>
<proteinExistence type="predicted"/>
<dbReference type="GO" id="GO:0005524">
    <property type="term" value="F:ATP binding"/>
    <property type="evidence" value="ECO:0007669"/>
    <property type="project" value="UniProtKB-KW"/>
</dbReference>